<sequence>MSFDDYEWSGNNPLDINFVSPQSLMLTNQPEISSMVIDKTNMFKACLLVPGGRYCLSLINKPVPTAATIINGEHEANMRAYQENLEYVVIVPRLPQNSHITFTDTIVFSVKGKPGIYLHKLDTVRIDHPDDPVFKDRGWKRTRVEIDWPGVERIGRLSNLPCSPGQGFYTRQEVALEVGRQVREVLLPHTVVKHNYSCQALNKRNRLWDIRHIDYRSVRLLGINYYQNWVPVLAIDDPDNAIGARL</sequence>
<dbReference type="OrthoDB" id="3023772at2759"/>
<dbReference type="AlphaFoldDB" id="A0A8H7Y4A4"/>
<gene>
    <name evidence="1" type="ORF">JR316_002940</name>
</gene>
<proteinExistence type="predicted"/>
<accession>A0A8H7Y4A4</accession>
<protein>
    <submittedName>
        <fullName evidence="1">Uncharacterized protein</fullName>
    </submittedName>
</protein>
<evidence type="ECO:0000313" key="1">
    <source>
        <dbReference type="EMBL" id="KAG5170865.1"/>
    </source>
</evidence>
<comment type="caution">
    <text evidence="1">The sequence shown here is derived from an EMBL/GenBank/DDBJ whole genome shotgun (WGS) entry which is preliminary data.</text>
</comment>
<dbReference type="EMBL" id="JAFIQS010000003">
    <property type="protein sequence ID" value="KAG5170865.1"/>
    <property type="molecule type" value="Genomic_DNA"/>
</dbReference>
<name>A0A8H7Y4A4_PSICU</name>
<reference evidence="1" key="1">
    <citation type="submission" date="2021-02" db="EMBL/GenBank/DDBJ databases">
        <title>Psilocybe cubensis genome.</title>
        <authorList>
            <person name="Mckernan K.J."/>
            <person name="Crawford S."/>
            <person name="Trippe A."/>
            <person name="Kane L.T."/>
            <person name="Mclaughlin S."/>
        </authorList>
    </citation>
    <scope>NUCLEOTIDE SEQUENCE [LARGE SCALE GENOMIC DNA]</scope>
    <source>
        <strain evidence="1">MGC-MH-2018</strain>
    </source>
</reference>
<organism evidence="1">
    <name type="scientific">Psilocybe cubensis</name>
    <name type="common">Psychedelic mushroom</name>
    <name type="synonym">Stropharia cubensis</name>
    <dbReference type="NCBI Taxonomy" id="181762"/>
    <lineage>
        <taxon>Eukaryota</taxon>
        <taxon>Fungi</taxon>
        <taxon>Dikarya</taxon>
        <taxon>Basidiomycota</taxon>
        <taxon>Agaricomycotina</taxon>
        <taxon>Agaricomycetes</taxon>
        <taxon>Agaricomycetidae</taxon>
        <taxon>Agaricales</taxon>
        <taxon>Agaricineae</taxon>
        <taxon>Strophariaceae</taxon>
        <taxon>Psilocybe</taxon>
    </lineage>
</organism>